<keyword evidence="4 7" id="KW-0812">Transmembrane</keyword>
<evidence type="ECO:0000256" key="3">
    <source>
        <dbReference type="ARBA" id="ARBA00022475"/>
    </source>
</evidence>
<dbReference type="AlphaFoldDB" id="A0AAU8K194"/>
<evidence type="ECO:0000256" key="5">
    <source>
        <dbReference type="ARBA" id="ARBA00022989"/>
    </source>
</evidence>
<keyword evidence="5 8" id="KW-1133">Transmembrane helix</keyword>
<dbReference type="PANTHER" id="PTHR30561">
    <property type="entry name" value="SMR FAMILY PROTON-DEPENDENT DRUG EFFLUX TRANSPORTER SUGE"/>
    <property type="match status" value="1"/>
</dbReference>
<accession>A0AAU8K194</accession>
<dbReference type="Gene3D" id="1.10.3730.20">
    <property type="match status" value="1"/>
</dbReference>
<proteinExistence type="inferred from homology"/>
<protein>
    <submittedName>
        <fullName evidence="9">Multidrug efflux SMR transporter</fullName>
    </submittedName>
</protein>
<dbReference type="FunFam" id="1.10.3730.20:FF:000001">
    <property type="entry name" value="Quaternary ammonium compound resistance transporter SugE"/>
    <property type="match status" value="1"/>
</dbReference>
<dbReference type="InterPro" id="IPR045324">
    <property type="entry name" value="Small_multidrug_res"/>
</dbReference>
<dbReference type="PANTHER" id="PTHR30561:SF21">
    <property type="entry name" value="MOLECULAR CHAPERONE"/>
    <property type="match status" value="1"/>
</dbReference>
<gene>
    <name evidence="9" type="ORF">ABWK59_21585</name>
</gene>
<evidence type="ECO:0000313" key="9">
    <source>
        <dbReference type="EMBL" id="XCM81318.1"/>
    </source>
</evidence>
<evidence type="ECO:0000256" key="7">
    <source>
        <dbReference type="RuleBase" id="RU003942"/>
    </source>
</evidence>
<dbReference type="EMBL" id="CP159872">
    <property type="protein sequence ID" value="XCM81318.1"/>
    <property type="molecule type" value="Genomic_DNA"/>
</dbReference>
<organism evidence="9">
    <name type="scientific">Kitasatospora camelliae</name>
    <dbReference type="NCBI Taxonomy" id="3156397"/>
    <lineage>
        <taxon>Bacteria</taxon>
        <taxon>Bacillati</taxon>
        <taxon>Actinomycetota</taxon>
        <taxon>Actinomycetes</taxon>
        <taxon>Kitasatosporales</taxon>
        <taxon>Streptomycetaceae</taxon>
        <taxon>Kitasatospora</taxon>
    </lineage>
</organism>
<feature type="transmembrane region" description="Helical" evidence="8">
    <location>
        <begin position="84"/>
        <end position="102"/>
    </location>
</feature>
<dbReference type="InterPro" id="IPR037185">
    <property type="entry name" value="EmrE-like"/>
</dbReference>
<dbReference type="InterPro" id="IPR000390">
    <property type="entry name" value="Small_drug/metabolite_transptr"/>
</dbReference>
<comment type="subcellular location">
    <subcellularLocation>
        <location evidence="1 7">Cell membrane</location>
        <topology evidence="1 7">Multi-pass membrane protein</topology>
    </subcellularLocation>
</comment>
<feature type="transmembrane region" description="Helical" evidence="8">
    <location>
        <begin position="58"/>
        <end position="78"/>
    </location>
</feature>
<dbReference type="Pfam" id="PF00893">
    <property type="entry name" value="Multi_Drug_Res"/>
    <property type="match status" value="1"/>
</dbReference>
<comment type="similarity">
    <text evidence="7">Belongs to the drug/metabolite transporter (DMT) superfamily. Small multidrug resistance (SMR) (TC 2.A.7.1) family.</text>
</comment>
<evidence type="ECO:0000256" key="1">
    <source>
        <dbReference type="ARBA" id="ARBA00004651"/>
    </source>
</evidence>
<name>A0AAU8K194_9ACTN</name>
<keyword evidence="3" id="KW-1003">Cell membrane</keyword>
<reference evidence="9" key="1">
    <citation type="submission" date="2024-06" db="EMBL/GenBank/DDBJ databases">
        <title>The genome sequences of Kitasatospora sp. strain HUAS MG31.</title>
        <authorList>
            <person name="Mo P."/>
        </authorList>
    </citation>
    <scope>NUCLEOTIDE SEQUENCE</scope>
    <source>
        <strain evidence="9">HUAS MG31</strain>
    </source>
</reference>
<dbReference type="RefSeq" id="WP_354642254.1">
    <property type="nucleotide sequence ID" value="NZ_CP159872.1"/>
</dbReference>
<keyword evidence="6 8" id="KW-0472">Membrane</keyword>
<evidence type="ECO:0000256" key="2">
    <source>
        <dbReference type="ARBA" id="ARBA00022448"/>
    </source>
</evidence>
<feature type="transmembrane region" description="Helical" evidence="8">
    <location>
        <begin position="27"/>
        <end position="46"/>
    </location>
</feature>
<dbReference type="SUPFAM" id="SSF103481">
    <property type="entry name" value="Multidrug resistance efflux transporter EmrE"/>
    <property type="match status" value="1"/>
</dbReference>
<keyword evidence="2" id="KW-0813">Transport</keyword>
<dbReference type="KEGG" id="kcm:ABWK59_21585"/>
<dbReference type="GO" id="GO:0005886">
    <property type="term" value="C:plasma membrane"/>
    <property type="evidence" value="ECO:0007669"/>
    <property type="project" value="UniProtKB-SubCell"/>
</dbReference>
<evidence type="ECO:0000256" key="6">
    <source>
        <dbReference type="ARBA" id="ARBA00023136"/>
    </source>
</evidence>
<evidence type="ECO:0000256" key="4">
    <source>
        <dbReference type="ARBA" id="ARBA00022692"/>
    </source>
</evidence>
<sequence>MAWAMVILAGLLETGFAVNLKLSHGFTKLWPTVSFCAFALGSFGLLTLSLKYLPVGSAYAVWTGIGAAGTAVYGIVFLDEPSGTLKLVSISLVIAGVVGLQLSGSGH</sequence>
<evidence type="ECO:0000256" key="8">
    <source>
        <dbReference type="SAM" id="Phobius"/>
    </source>
</evidence>
<dbReference type="GO" id="GO:0022857">
    <property type="term" value="F:transmembrane transporter activity"/>
    <property type="evidence" value="ECO:0007669"/>
    <property type="project" value="InterPro"/>
</dbReference>